<feature type="non-terminal residue" evidence="1">
    <location>
        <position position="1"/>
    </location>
</feature>
<dbReference type="AlphaFoldDB" id="A0A7K4ZWJ6"/>
<dbReference type="PANTHER" id="PTHR22028">
    <property type="entry name" value="SFI1 SPINDLE BODY DOMAIN-CONTAINING PROTEIN-RELATED"/>
    <property type="match status" value="1"/>
</dbReference>
<name>A0A7K4ZWJ6_9AVES</name>
<organism evidence="1 2">
    <name type="scientific">Centropus unirufus</name>
    <dbReference type="NCBI Taxonomy" id="1118519"/>
    <lineage>
        <taxon>Eukaryota</taxon>
        <taxon>Metazoa</taxon>
        <taxon>Chordata</taxon>
        <taxon>Craniata</taxon>
        <taxon>Vertebrata</taxon>
        <taxon>Euteleostomi</taxon>
        <taxon>Archelosauria</taxon>
        <taxon>Archosauria</taxon>
        <taxon>Dinosauria</taxon>
        <taxon>Saurischia</taxon>
        <taxon>Theropoda</taxon>
        <taxon>Coelurosauria</taxon>
        <taxon>Aves</taxon>
        <taxon>Neognathae</taxon>
        <taxon>Neoaves</taxon>
        <taxon>Otidimorphae</taxon>
        <taxon>Cuculiformes</taxon>
        <taxon>Centropidae</taxon>
        <taxon>Centropus</taxon>
    </lineage>
</organism>
<comment type="caution">
    <text evidence="1">The sequence shown here is derived from an EMBL/GenBank/DDBJ whole genome shotgun (WGS) entry which is preliminary data.</text>
</comment>
<sequence>RCFYDKKILHKTFGEWKERWVLRSRRKRSLRAARRYRRALLNSIFKAWRAYVCQQQGTRSKYDIAESHAKRQQLLGAWRCWLVYADVQRTKRGMQSVAVAFRERRSLRLSWAVWRRHHQSFAGRRMNILALQHWAQSLQFRAWLQWQELYLCSQNEKQKEARAITPHQQRELRRCMEAWLGYINLHRAKKHQNELAREHHRSRTLQRCFSDWWLSWECRRRMRAHQKGTDKLAGRIALWRGFACWKHYVVLRAGEAQQCELAENHYRHHLLVLQKFWNRWKSCL</sequence>
<accession>A0A7K4ZWJ6</accession>
<dbReference type="EMBL" id="VYZI01000290">
    <property type="protein sequence ID" value="NWR75813.1"/>
    <property type="molecule type" value="Genomic_DNA"/>
</dbReference>
<dbReference type="InterPro" id="IPR052270">
    <property type="entry name" value="CACF_protein"/>
</dbReference>
<dbReference type="Proteomes" id="UP000517892">
    <property type="component" value="Unassembled WGS sequence"/>
</dbReference>
<evidence type="ECO:0000313" key="1">
    <source>
        <dbReference type="EMBL" id="NWR75813.1"/>
    </source>
</evidence>
<dbReference type="GO" id="GO:0019902">
    <property type="term" value="F:phosphatase binding"/>
    <property type="evidence" value="ECO:0007669"/>
    <property type="project" value="TreeGrafter"/>
</dbReference>
<protein>
    <submittedName>
        <fullName evidence="1">SFI1 protein</fullName>
    </submittedName>
</protein>
<keyword evidence="2" id="KW-1185">Reference proteome</keyword>
<reference evidence="1 2" key="1">
    <citation type="submission" date="2019-09" db="EMBL/GenBank/DDBJ databases">
        <title>Bird 10,000 Genomes (B10K) Project - Family phase.</title>
        <authorList>
            <person name="Zhang G."/>
        </authorList>
    </citation>
    <scope>NUCLEOTIDE SEQUENCE [LARGE SCALE GENOMIC DNA]</scope>
    <source>
        <strain evidence="1">B10K-DU-017-25</strain>
        <tissue evidence="1">Mixed tissue sample</tissue>
    </source>
</reference>
<evidence type="ECO:0000313" key="2">
    <source>
        <dbReference type="Proteomes" id="UP000517892"/>
    </source>
</evidence>
<dbReference type="OrthoDB" id="195843at2759"/>
<proteinExistence type="predicted"/>
<gene>
    <name evidence="1" type="primary">Sfi1</name>
    <name evidence="1" type="ORF">CENUNI_R04721</name>
</gene>
<feature type="non-terminal residue" evidence="1">
    <location>
        <position position="284"/>
    </location>
</feature>
<dbReference type="PANTHER" id="PTHR22028:SF4">
    <property type="entry name" value="PROTEIN SFI1 HOMOLOG"/>
    <property type="match status" value="1"/>
</dbReference>